<evidence type="ECO:0000256" key="1">
    <source>
        <dbReference type="SAM" id="MobiDB-lite"/>
    </source>
</evidence>
<accession>A0AAN8GQU0</accession>
<evidence type="ECO:0000313" key="2">
    <source>
        <dbReference type="EMBL" id="KAK5888276.1"/>
    </source>
</evidence>
<protein>
    <submittedName>
        <fullName evidence="2">Uncharacterized protein</fullName>
    </submittedName>
</protein>
<feature type="compositionally biased region" description="Pro residues" evidence="1">
    <location>
        <begin position="66"/>
        <end position="76"/>
    </location>
</feature>
<dbReference type="Proteomes" id="UP001335648">
    <property type="component" value="Unassembled WGS sequence"/>
</dbReference>
<comment type="caution">
    <text evidence="2">The sequence shown here is derived from an EMBL/GenBank/DDBJ whole genome shotgun (WGS) entry which is preliminary data.</text>
</comment>
<name>A0AAN8GQU0_9TELE</name>
<sequence>MCSSLISFLTLQQCDCNISQQPTTLNPDKCISSAWRKSPSLPRTQARLFINQFDKASYRAETSDNLPPPINPPHPHPLSSDPSVRILHQHSEAEQVWSGSFYSFHDLRATGKGEASRLEEPYKRPCTKPVDCVACWDGGLL</sequence>
<organism evidence="2 3">
    <name type="scientific">Champsocephalus esox</name>
    <name type="common">pike icefish</name>
    <dbReference type="NCBI Taxonomy" id="159716"/>
    <lineage>
        <taxon>Eukaryota</taxon>
        <taxon>Metazoa</taxon>
        <taxon>Chordata</taxon>
        <taxon>Craniata</taxon>
        <taxon>Vertebrata</taxon>
        <taxon>Euteleostomi</taxon>
        <taxon>Actinopterygii</taxon>
        <taxon>Neopterygii</taxon>
        <taxon>Teleostei</taxon>
        <taxon>Neoteleostei</taxon>
        <taxon>Acanthomorphata</taxon>
        <taxon>Eupercaria</taxon>
        <taxon>Perciformes</taxon>
        <taxon>Notothenioidei</taxon>
        <taxon>Channichthyidae</taxon>
        <taxon>Champsocephalus</taxon>
    </lineage>
</organism>
<feature type="region of interest" description="Disordered" evidence="1">
    <location>
        <begin position="60"/>
        <end position="81"/>
    </location>
</feature>
<dbReference type="EMBL" id="JAULUE010002058">
    <property type="protein sequence ID" value="KAK5888276.1"/>
    <property type="molecule type" value="Genomic_DNA"/>
</dbReference>
<keyword evidence="3" id="KW-1185">Reference proteome</keyword>
<dbReference type="AlphaFoldDB" id="A0AAN8GQU0"/>
<gene>
    <name evidence="2" type="ORF">CesoFtcFv8_016791</name>
</gene>
<proteinExistence type="predicted"/>
<evidence type="ECO:0000313" key="3">
    <source>
        <dbReference type="Proteomes" id="UP001335648"/>
    </source>
</evidence>
<reference evidence="2 3" key="1">
    <citation type="journal article" date="2023" name="Mol. Biol. Evol.">
        <title>Genomics of Secondarily Temperate Adaptation in the Only Non-Antarctic Icefish.</title>
        <authorList>
            <person name="Rivera-Colon A.G."/>
            <person name="Rayamajhi N."/>
            <person name="Minhas B.F."/>
            <person name="Madrigal G."/>
            <person name="Bilyk K.T."/>
            <person name="Yoon V."/>
            <person name="Hune M."/>
            <person name="Gregory S."/>
            <person name="Cheng C.H.C."/>
            <person name="Catchen J.M."/>
        </authorList>
    </citation>
    <scope>NUCLEOTIDE SEQUENCE [LARGE SCALE GENOMIC DNA]</scope>
    <source>
        <strain evidence="2">JC2023a</strain>
    </source>
</reference>